<reference evidence="5 6" key="1">
    <citation type="journal article" date="2016" name="ISME J.">
        <title>Chasing the elusive Euryarchaeota class WSA2: genomes reveal a uniquely fastidious methyl-reducing methanogen.</title>
        <authorList>
            <person name="Nobu M.K."/>
            <person name="Narihiro T."/>
            <person name="Kuroda K."/>
            <person name="Mei R."/>
            <person name="Liu W.T."/>
        </authorList>
    </citation>
    <scope>NUCLEOTIDE SEQUENCE [LARGE SCALE GENOMIC DNA]</scope>
    <source>
        <strain evidence="5">U1lsi0528_Bin089</strain>
    </source>
</reference>
<dbReference type="Pfam" id="PF13404">
    <property type="entry name" value="HTH_AsnC-type"/>
    <property type="match status" value="1"/>
</dbReference>
<dbReference type="EMBL" id="LNGD01000054">
    <property type="protein sequence ID" value="KYC51792.1"/>
    <property type="molecule type" value="Genomic_DNA"/>
</dbReference>
<organism evidence="5 6">
    <name type="scientific">Candidatus Methanofastidiosum methylothiophilum</name>
    <dbReference type="NCBI Taxonomy" id="1705564"/>
    <lineage>
        <taxon>Archaea</taxon>
        <taxon>Methanobacteriati</taxon>
        <taxon>Methanobacteriota</taxon>
        <taxon>Stenosarchaea group</taxon>
        <taxon>Candidatus Methanofastidiosia</taxon>
        <taxon>Candidatus Methanofastidiosales</taxon>
        <taxon>Candidatus Methanofastidiosaceae</taxon>
        <taxon>Candidatus Methanofastidiosum</taxon>
    </lineage>
</organism>
<dbReference type="AlphaFoldDB" id="A0A150J3L6"/>
<keyword evidence="3" id="KW-0804">Transcription</keyword>
<dbReference type="InterPro" id="IPR000485">
    <property type="entry name" value="AsnC-type_HTH_dom"/>
</dbReference>
<keyword evidence="2" id="KW-0238">DNA-binding</keyword>
<feature type="domain" description="HTH asnC-type" evidence="4">
    <location>
        <begin position="1"/>
        <end position="59"/>
    </location>
</feature>
<evidence type="ECO:0000313" key="6">
    <source>
        <dbReference type="Proteomes" id="UP000075578"/>
    </source>
</evidence>
<gene>
    <name evidence="5" type="ORF">AMQ74_00998</name>
</gene>
<name>A0A150J3L6_9EURY</name>
<dbReference type="PROSITE" id="PS50956">
    <property type="entry name" value="HTH_ASNC_2"/>
    <property type="match status" value="1"/>
</dbReference>
<accession>A0A150J3L6</accession>
<dbReference type="InterPro" id="IPR019888">
    <property type="entry name" value="Tscrpt_reg_AsnC-like"/>
</dbReference>
<evidence type="ECO:0000256" key="3">
    <source>
        <dbReference type="ARBA" id="ARBA00023163"/>
    </source>
</evidence>
<dbReference type="Proteomes" id="UP000075578">
    <property type="component" value="Unassembled WGS sequence"/>
</dbReference>
<sequence length="147" mass="16965">MKDIDQKIIDVMKENARISITDISKLTEIPDTTIHFRLKKLKNILNYRLTLNHKKLGENYYILEIIPETYAIDSITIKKAEELFERLRKMEGVLFAVKLRDSFMQIGKFCAIYAGKEKPKLDMPGVKVATVSEIDKIWGEIALCSKS</sequence>
<dbReference type="InterPro" id="IPR036388">
    <property type="entry name" value="WH-like_DNA-bd_sf"/>
</dbReference>
<dbReference type="SUPFAM" id="SSF46785">
    <property type="entry name" value="Winged helix' DNA-binding domain"/>
    <property type="match status" value="1"/>
</dbReference>
<keyword evidence="1" id="KW-0805">Transcription regulation</keyword>
<dbReference type="InterPro" id="IPR036390">
    <property type="entry name" value="WH_DNA-bd_sf"/>
</dbReference>
<protein>
    <submittedName>
        <fullName evidence="5">Putative HTH-type transcriptional regulator</fullName>
    </submittedName>
</protein>
<proteinExistence type="predicted"/>
<evidence type="ECO:0000256" key="1">
    <source>
        <dbReference type="ARBA" id="ARBA00023015"/>
    </source>
</evidence>
<evidence type="ECO:0000259" key="4">
    <source>
        <dbReference type="PROSITE" id="PS50956"/>
    </source>
</evidence>
<dbReference type="Gene3D" id="1.10.10.10">
    <property type="entry name" value="Winged helix-like DNA-binding domain superfamily/Winged helix DNA-binding domain"/>
    <property type="match status" value="1"/>
</dbReference>
<comment type="caution">
    <text evidence="5">The sequence shown here is derived from an EMBL/GenBank/DDBJ whole genome shotgun (WGS) entry which is preliminary data.</text>
</comment>
<dbReference type="SMART" id="SM00344">
    <property type="entry name" value="HTH_ASNC"/>
    <property type="match status" value="1"/>
</dbReference>
<dbReference type="GO" id="GO:0043565">
    <property type="term" value="F:sequence-specific DNA binding"/>
    <property type="evidence" value="ECO:0007669"/>
    <property type="project" value="InterPro"/>
</dbReference>
<evidence type="ECO:0000313" key="5">
    <source>
        <dbReference type="EMBL" id="KYC51792.1"/>
    </source>
</evidence>
<evidence type="ECO:0000256" key="2">
    <source>
        <dbReference type="ARBA" id="ARBA00023125"/>
    </source>
</evidence>